<proteinExistence type="evidence at transcript level"/>
<feature type="signal peptide" evidence="2">
    <location>
        <begin position="1"/>
        <end position="22"/>
    </location>
</feature>
<dbReference type="Gene3D" id="3.40.50.300">
    <property type="entry name" value="P-loop containing nucleotide triphosphate hydrolases"/>
    <property type="match status" value="1"/>
</dbReference>
<dbReference type="OrthoDB" id="7459904at2759"/>
<dbReference type="EMBL" id="KT964711">
    <property type="protein sequence ID" value="AMY96245.1"/>
    <property type="molecule type" value="mRNA"/>
</dbReference>
<dbReference type="InterPro" id="IPR027417">
    <property type="entry name" value="P-loop_NTPase"/>
</dbReference>
<sequence length="978" mass="110914">MFIYRLQIFSLLLFVGIESSIASPTNAAFPSTIIKEAKTSTEDLIKHDFPQTIDQKEEEKRHQWDCTSESNYVQEQLALTSTLLEEGYKITHKQKDLAADEVILVLGKAGSGKTSIVQFLTENPKLQSKKVKAETGEFIIDDGEKIGTSATESFTLYPELVNYNSTINFCDSPGFHDSRSSAHEIVSMDIMKTITKRFKRVKILLLERYGSLQYGLSKDSFLKTLRHLNDFLVDFDRYREHIVLVATKLPFSYRMTDDAGVAPEFITDEMHIESILEYLNQTELSLTEKLSQKISKKTEDFYQKAIRLLQSFQTRDENGKASRINVFRRPYKSGPLKNMPLLEKNRKSLSETIMNLEYVVVKENDFDFTLSNEAKLYLECLLKLSNDNYKNKINELSFILKEYVTQKTQNYTSFNQISTELDLLYSALRDLSENLDETKNYNQFFEKVQSFISDQKIPSQYNYNNRLQTLEKIEEMLIKFVDTSTVFIPSSWTLPIKHLVKSVGSEYEWYKSLIIYIEKLSSYETQKNKTETYSAIFQNTFTLTSNLMAVFMDATGSKNVKQFIDAQADDRRKLEMETITKTLLQRSNITCDANGRLIVKGFLIRLSEINSESLIRFHCNNITLKEVALLAVDSVFLDEDTIDMFQEVNLFIAAPKWHVIGQRRIVLSGRTGKKIYENSLLGNGKDGKPGLPGGNGGNFVGIGLQFSNGENLLVESNGGRGGPGSNGGKGERGTRGEDAKEKLILGNYDKNYTFTKGVETEELVNSFSSSERQFYAAGDYCSSCCSYYRSEINLVRQDGDCGSDGSIGGFGGEAGFGGLPGDQQLVELRDSSQIRFERRNGTEGSRGSMGETGDQGMNGVGMICIHVVTKYEGYAFNLKSYWKCESTDNTTCNTRTVSDKLKQILESQHFTSTGIQQPAPRKSPDFTYYSLDYSILLKRHSNHMIFSEIITDFKGAMEKRFSYDLNGIGMLFFQDNSD</sequence>
<keyword evidence="2" id="KW-0732">Signal</keyword>
<evidence type="ECO:0000256" key="1">
    <source>
        <dbReference type="SAM" id="MobiDB-lite"/>
    </source>
</evidence>
<feature type="compositionally biased region" description="Basic and acidic residues" evidence="1">
    <location>
        <begin position="729"/>
        <end position="739"/>
    </location>
</feature>
<dbReference type="SUPFAM" id="SSF52540">
    <property type="entry name" value="P-loop containing nucleoside triphosphate hydrolases"/>
    <property type="match status" value="2"/>
</dbReference>
<reference evidence="3" key="1">
    <citation type="submission" date="2015-10" db="EMBL/GenBank/DDBJ databases">
        <authorList>
            <person name="Gilbert D.G."/>
        </authorList>
    </citation>
    <scope>NUCLEOTIDE SEQUENCE</scope>
</reference>
<evidence type="ECO:0008006" key="4">
    <source>
        <dbReference type="Google" id="ProtNLM"/>
    </source>
</evidence>
<feature type="compositionally biased region" description="Gly residues" evidence="1">
    <location>
        <begin position="718"/>
        <end position="728"/>
    </location>
</feature>
<name>A0A165TXM2_NILLU</name>
<protein>
    <recommendedName>
        <fullName evidence="4">Seminal fluid protein</fullName>
    </recommendedName>
</protein>
<organism evidence="3">
    <name type="scientific">Nilaparvata lugens</name>
    <name type="common">Brown planthopper</name>
    <dbReference type="NCBI Taxonomy" id="108931"/>
    <lineage>
        <taxon>Eukaryota</taxon>
        <taxon>Metazoa</taxon>
        <taxon>Ecdysozoa</taxon>
        <taxon>Arthropoda</taxon>
        <taxon>Hexapoda</taxon>
        <taxon>Insecta</taxon>
        <taxon>Pterygota</taxon>
        <taxon>Neoptera</taxon>
        <taxon>Paraneoptera</taxon>
        <taxon>Hemiptera</taxon>
        <taxon>Auchenorrhyncha</taxon>
        <taxon>Fulgoroidea</taxon>
        <taxon>Delphacidae</taxon>
        <taxon>Delphacinae</taxon>
        <taxon>Nilaparvata</taxon>
    </lineage>
</organism>
<feature type="region of interest" description="Disordered" evidence="1">
    <location>
        <begin position="715"/>
        <end position="739"/>
    </location>
</feature>
<feature type="chain" id="PRO_5007867421" description="Seminal fluid protein" evidence="2">
    <location>
        <begin position="23"/>
        <end position="978"/>
    </location>
</feature>
<dbReference type="AlphaFoldDB" id="A0A165TXM2"/>
<evidence type="ECO:0000256" key="2">
    <source>
        <dbReference type="SAM" id="SignalP"/>
    </source>
</evidence>
<evidence type="ECO:0000313" key="3">
    <source>
        <dbReference type="EMBL" id="AMY96245.1"/>
    </source>
</evidence>
<accession>A0A165TXM2</accession>